<feature type="compositionally biased region" description="Low complexity" evidence="1">
    <location>
        <begin position="130"/>
        <end position="139"/>
    </location>
</feature>
<name>A0AAJ0BEN0_9PEZI</name>
<protein>
    <submittedName>
        <fullName evidence="3">Uncharacterized protein</fullName>
    </submittedName>
</protein>
<sequence length="212" mass="19122">MKLRPPTLLAIAFATKTLAQGGGGGGGGGPPGQTSTTTTTVAAGDNTETISQPPGTAVSGCPAAVSTTDICSTCVTADCVVEQTMTVPCGCPSPPLTLLSSHPCSLGCDGLGCATVYEVVTEACTQGPITSGTPVASGTGTAGGGGGGGNGGNGGGGGGAGGGTGGGASPTAGGGGGSGSSGTSAGSGPGGVATGGVTANAGCRVAPFPRFW</sequence>
<feature type="chain" id="PRO_5042580493" evidence="2">
    <location>
        <begin position="20"/>
        <end position="212"/>
    </location>
</feature>
<evidence type="ECO:0000313" key="3">
    <source>
        <dbReference type="EMBL" id="KAK1755407.1"/>
    </source>
</evidence>
<feature type="region of interest" description="Disordered" evidence="1">
    <location>
        <begin position="20"/>
        <end position="39"/>
    </location>
</feature>
<dbReference type="AlphaFoldDB" id="A0AAJ0BEN0"/>
<organism evidence="3 4">
    <name type="scientific">Echria macrotheca</name>
    <dbReference type="NCBI Taxonomy" id="438768"/>
    <lineage>
        <taxon>Eukaryota</taxon>
        <taxon>Fungi</taxon>
        <taxon>Dikarya</taxon>
        <taxon>Ascomycota</taxon>
        <taxon>Pezizomycotina</taxon>
        <taxon>Sordariomycetes</taxon>
        <taxon>Sordariomycetidae</taxon>
        <taxon>Sordariales</taxon>
        <taxon>Schizotheciaceae</taxon>
        <taxon>Echria</taxon>
    </lineage>
</organism>
<feature type="compositionally biased region" description="Gly residues" evidence="1">
    <location>
        <begin position="20"/>
        <end position="31"/>
    </location>
</feature>
<gene>
    <name evidence="3" type="ORF">QBC47DRAFT_413174</name>
</gene>
<evidence type="ECO:0000313" key="4">
    <source>
        <dbReference type="Proteomes" id="UP001239445"/>
    </source>
</evidence>
<proteinExistence type="predicted"/>
<reference evidence="3" key="1">
    <citation type="submission" date="2023-06" db="EMBL/GenBank/DDBJ databases">
        <title>Genome-scale phylogeny and comparative genomics of the fungal order Sordariales.</title>
        <authorList>
            <consortium name="Lawrence Berkeley National Laboratory"/>
            <person name="Hensen N."/>
            <person name="Bonometti L."/>
            <person name="Westerberg I."/>
            <person name="Brannstrom I.O."/>
            <person name="Guillou S."/>
            <person name="Cros-Aarteil S."/>
            <person name="Calhoun S."/>
            <person name="Haridas S."/>
            <person name="Kuo A."/>
            <person name="Mondo S."/>
            <person name="Pangilinan J."/>
            <person name="Riley R."/>
            <person name="Labutti K."/>
            <person name="Andreopoulos B."/>
            <person name="Lipzen A."/>
            <person name="Chen C."/>
            <person name="Yanf M."/>
            <person name="Daum C."/>
            <person name="Ng V."/>
            <person name="Clum A."/>
            <person name="Steindorff A."/>
            <person name="Ohm R."/>
            <person name="Martin F."/>
            <person name="Silar P."/>
            <person name="Natvig D."/>
            <person name="Lalanne C."/>
            <person name="Gautier V."/>
            <person name="Ament-Velasquez S.L."/>
            <person name="Kruys A."/>
            <person name="Hutchinson M.I."/>
            <person name="Powell A.J."/>
            <person name="Barry K."/>
            <person name="Miller A.N."/>
            <person name="Grigoriev I.V."/>
            <person name="Debuchy R."/>
            <person name="Gladieux P."/>
            <person name="Thoren M.H."/>
            <person name="Johannesson H."/>
        </authorList>
    </citation>
    <scope>NUCLEOTIDE SEQUENCE</scope>
    <source>
        <strain evidence="3">PSN4</strain>
    </source>
</reference>
<dbReference type="EMBL" id="MU839833">
    <property type="protein sequence ID" value="KAK1755407.1"/>
    <property type="molecule type" value="Genomic_DNA"/>
</dbReference>
<keyword evidence="4" id="KW-1185">Reference proteome</keyword>
<accession>A0AAJ0BEN0</accession>
<feature type="compositionally biased region" description="Gly residues" evidence="1">
    <location>
        <begin position="140"/>
        <end position="194"/>
    </location>
</feature>
<evidence type="ECO:0000256" key="1">
    <source>
        <dbReference type="SAM" id="MobiDB-lite"/>
    </source>
</evidence>
<evidence type="ECO:0000256" key="2">
    <source>
        <dbReference type="SAM" id="SignalP"/>
    </source>
</evidence>
<keyword evidence="2" id="KW-0732">Signal</keyword>
<feature type="signal peptide" evidence="2">
    <location>
        <begin position="1"/>
        <end position="19"/>
    </location>
</feature>
<comment type="caution">
    <text evidence="3">The sequence shown here is derived from an EMBL/GenBank/DDBJ whole genome shotgun (WGS) entry which is preliminary data.</text>
</comment>
<dbReference type="Proteomes" id="UP001239445">
    <property type="component" value="Unassembled WGS sequence"/>
</dbReference>
<feature type="region of interest" description="Disordered" evidence="1">
    <location>
        <begin position="128"/>
        <end position="200"/>
    </location>
</feature>